<dbReference type="Pfam" id="PF06051">
    <property type="entry name" value="DUF928"/>
    <property type="match status" value="1"/>
</dbReference>
<dbReference type="HOGENOM" id="CLU_061545_0_1_3"/>
<dbReference type="eggNOG" id="COG4252">
    <property type="taxonomic scope" value="Bacteria"/>
</dbReference>
<dbReference type="InterPro" id="IPR010328">
    <property type="entry name" value="DUF928"/>
</dbReference>
<sequence length="279" mass="31529">MGGLKHFTYLGGMTLTFGLALVFAAPRLKAQSFDISLEFPEGEDIGAPERTGGGGQRGIPNIPCVTGNRRLTALTPTNNLITTISPNPKLFWYVPPTTAQSADFLLLDEQNREIYYTRIPLTHRPGIVELKLPDYISLTTEKRYLWTFALVCNPDDRSQDHFARGWIQRQPLQTGIAPPEELNTLLDQLVHEPEGIKKRLQEEGSNYAQERIWAETLMILARLYQQFPNDSAIADEMQELLTSVELDNIPINCWVHSCSVETQDAEETQDVEAMRELNN</sequence>
<dbReference type="STRING" id="118168.MC7420_5026"/>
<evidence type="ECO:0000313" key="2">
    <source>
        <dbReference type="Proteomes" id="UP000003835"/>
    </source>
</evidence>
<gene>
    <name evidence="1" type="ORF">MC7420_5026</name>
</gene>
<name>B4VZA7_9CYAN</name>
<dbReference type="EMBL" id="DS989862">
    <property type="protein sequence ID" value="EDX72753.1"/>
    <property type="molecule type" value="Genomic_DNA"/>
</dbReference>
<keyword evidence="2" id="KW-1185">Reference proteome</keyword>
<dbReference type="Proteomes" id="UP000003835">
    <property type="component" value="Unassembled WGS sequence"/>
</dbReference>
<evidence type="ECO:0000313" key="1">
    <source>
        <dbReference type="EMBL" id="EDX72753.1"/>
    </source>
</evidence>
<dbReference type="RefSeq" id="WP_006104207.1">
    <property type="nucleotide sequence ID" value="NZ_DS989862.1"/>
</dbReference>
<organism evidence="1 2">
    <name type="scientific">Coleofasciculus chthonoplastes PCC 7420</name>
    <dbReference type="NCBI Taxonomy" id="118168"/>
    <lineage>
        <taxon>Bacteria</taxon>
        <taxon>Bacillati</taxon>
        <taxon>Cyanobacteriota</taxon>
        <taxon>Cyanophyceae</taxon>
        <taxon>Coleofasciculales</taxon>
        <taxon>Coleofasciculaceae</taxon>
        <taxon>Coleofasciculus</taxon>
    </lineage>
</organism>
<proteinExistence type="predicted"/>
<protein>
    <submittedName>
        <fullName evidence="1">Conserved domain protein</fullName>
    </submittedName>
</protein>
<dbReference type="OrthoDB" id="536034at2"/>
<dbReference type="AlphaFoldDB" id="B4VZA7"/>
<accession>B4VZA7</accession>
<reference evidence="1 2" key="1">
    <citation type="submission" date="2008-07" db="EMBL/GenBank/DDBJ databases">
        <authorList>
            <person name="Tandeau de Marsac N."/>
            <person name="Ferriera S."/>
            <person name="Johnson J."/>
            <person name="Kravitz S."/>
            <person name="Beeson K."/>
            <person name="Sutton G."/>
            <person name="Rogers Y.-H."/>
            <person name="Friedman R."/>
            <person name="Frazier M."/>
            <person name="Venter J.C."/>
        </authorList>
    </citation>
    <scope>NUCLEOTIDE SEQUENCE [LARGE SCALE GENOMIC DNA]</scope>
    <source>
        <strain evidence="1 2">PCC 7420</strain>
    </source>
</reference>